<accession>A0AAW1SAI6</accession>
<dbReference type="InterPro" id="IPR050925">
    <property type="entry name" value="Rhomboid_protease_S54"/>
</dbReference>
<dbReference type="InterPro" id="IPR022764">
    <property type="entry name" value="Peptidase_S54_rhomboid_dom"/>
</dbReference>
<keyword evidence="10" id="KW-1185">Reference proteome</keyword>
<dbReference type="AlphaFoldDB" id="A0AAW1SAI6"/>
<comment type="subcellular location">
    <subcellularLocation>
        <location evidence="1">Membrane</location>
        <topology evidence="1">Multi-pass membrane protein</topology>
    </subcellularLocation>
</comment>
<feature type="transmembrane region" description="Helical" evidence="7">
    <location>
        <begin position="314"/>
        <end position="329"/>
    </location>
</feature>
<evidence type="ECO:0000256" key="3">
    <source>
        <dbReference type="ARBA" id="ARBA00022692"/>
    </source>
</evidence>
<comment type="similarity">
    <text evidence="2">Belongs to the peptidase S54 family.</text>
</comment>
<feature type="region of interest" description="Disordered" evidence="6">
    <location>
        <begin position="12"/>
        <end position="91"/>
    </location>
</feature>
<feature type="domain" description="Peptidase S54 rhomboid" evidence="8">
    <location>
        <begin position="219"/>
        <end position="355"/>
    </location>
</feature>
<evidence type="ECO:0000256" key="2">
    <source>
        <dbReference type="ARBA" id="ARBA00009045"/>
    </source>
</evidence>
<proteinExistence type="inferred from homology"/>
<evidence type="ECO:0000313" key="9">
    <source>
        <dbReference type="EMBL" id="KAK9843027.1"/>
    </source>
</evidence>
<gene>
    <name evidence="9" type="ORF">WJX74_005776</name>
</gene>
<dbReference type="InterPro" id="IPR035952">
    <property type="entry name" value="Rhomboid-like_sf"/>
</dbReference>
<keyword evidence="5 7" id="KW-0472">Membrane</keyword>
<dbReference type="GO" id="GO:0016020">
    <property type="term" value="C:membrane"/>
    <property type="evidence" value="ECO:0007669"/>
    <property type="project" value="UniProtKB-SubCell"/>
</dbReference>
<dbReference type="Proteomes" id="UP001438707">
    <property type="component" value="Unassembled WGS sequence"/>
</dbReference>
<evidence type="ECO:0000256" key="6">
    <source>
        <dbReference type="SAM" id="MobiDB-lite"/>
    </source>
</evidence>
<keyword evidence="4 7" id="KW-1133">Transmembrane helix</keyword>
<dbReference type="GO" id="GO:0004252">
    <property type="term" value="F:serine-type endopeptidase activity"/>
    <property type="evidence" value="ECO:0007669"/>
    <property type="project" value="InterPro"/>
</dbReference>
<evidence type="ECO:0000256" key="1">
    <source>
        <dbReference type="ARBA" id="ARBA00004141"/>
    </source>
</evidence>
<evidence type="ECO:0000259" key="8">
    <source>
        <dbReference type="Pfam" id="PF01694"/>
    </source>
</evidence>
<dbReference type="SUPFAM" id="SSF144091">
    <property type="entry name" value="Rhomboid-like"/>
    <property type="match status" value="1"/>
</dbReference>
<feature type="transmembrane region" description="Helical" evidence="7">
    <location>
        <begin position="285"/>
        <end position="302"/>
    </location>
</feature>
<comment type="caution">
    <text evidence="9">The sequence shown here is derived from an EMBL/GenBank/DDBJ whole genome shotgun (WGS) entry which is preliminary data.</text>
</comment>
<dbReference type="EMBL" id="JALJOS010000002">
    <property type="protein sequence ID" value="KAK9843027.1"/>
    <property type="molecule type" value="Genomic_DNA"/>
</dbReference>
<evidence type="ECO:0000256" key="4">
    <source>
        <dbReference type="ARBA" id="ARBA00022989"/>
    </source>
</evidence>
<evidence type="ECO:0000256" key="5">
    <source>
        <dbReference type="ARBA" id="ARBA00023136"/>
    </source>
</evidence>
<protein>
    <recommendedName>
        <fullName evidence="8">Peptidase S54 rhomboid domain-containing protein</fullName>
    </recommendedName>
</protein>
<feature type="transmembrane region" description="Helical" evidence="7">
    <location>
        <begin position="259"/>
        <end position="279"/>
    </location>
</feature>
<feature type="transmembrane region" description="Helical" evidence="7">
    <location>
        <begin position="408"/>
        <end position="430"/>
    </location>
</feature>
<name>A0AAW1SAI6_9CHLO</name>
<dbReference type="Pfam" id="PF01694">
    <property type="entry name" value="Rhomboid"/>
    <property type="match status" value="1"/>
</dbReference>
<dbReference type="Gene3D" id="1.20.1540.10">
    <property type="entry name" value="Rhomboid-like"/>
    <property type="match status" value="1"/>
</dbReference>
<feature type="compositionally biased region" description="Low complexity" evidence="6">
    <location>
        <begin position="48"/>
        <end position="63"/>
    </location>
</feature>
<sequence length="447" mass="47812">MQCLPTPLRGNCGVAQVQHSSNRPSKLRRVVSSARPGFRRQAGKDGDTSSTISSLDSLLGTLDSDMEETSSPDLASSARPEVEAPPQTGEGIKPLEAEATTATAIPQQAPASSVPQPPQLKQLLAQQAGIDPASNPSLSVLVKQLIGKWIQDQLKRPELVAATGHTHLPRVIPRLSYIMLALNLLVYGTGLGILFFEGFDNEQTYFFSLAKVNEAVAKGEYYRFLSSLFLHDSLSHLGVTLSSLYSVGTQIESALGYQAFLSVYLLSGLTGSVAAFALSSSITCGPSASLFGLIGALGAYMWKNRGLQRDSDQVFVILGASLIAIAWGAKSDTFVDNVGHIGGLLSGGLLSWGISPLYDPADIDMDNREMAAEKASKMRHKSLAERHKAEAEAAELAAKDLALDKTSIWAKLLLPVGYTSLFVGSVVLIIHDRIGHLPTAKWLPDLF</sequence>
<dbReference type="PANTHER" id="PTHR43731:SF26">
    <property type="entry name" value="RHOMBOID-LIKE PROTEIN 10, CHLOROPLASTIC"/>
    <property type="match status" value="1"/>
</dbReference>
<keyword evidence="3 7" id="KW-0812">Transmembrane</keyword>
<dbReference type="PANTHER" id="PTHR43731">
    <property type="entry name" value="RHOMBOID PROTEASE"/>
    <property type="match status" value="1"/>
</dbReference>
<feature type="transmembrane region" description="Helical" evidence="7">
    <location>
        <begin position="175"/>
        <end position="196"/>
    </location>
</feature>
<evidence type="ECO:0000256" key="7">
    <source>
        <dbReference type="SAM" id="Phobius"/>
    </source>
</evidence>
<reference evidence="9 10" key="1">
    <citation type="journal article" date="2024" name="Nat. Commun.">
        <title>Phylogenomics reveals the evolutionary origins of lichenization in chlorophyte algae.</title>
        <authorList>
            <person name="Puginier C."/>
            <person name="Libourel C."/>
            <person name="Otte J."/>
            <person name="Skaloud P."/>
            <person name="Haon M."/>
            <person name="Grisel S."/>
            <person name="Petersen M."/>
            <person name="Berrin J.G."/>
            <person name="Delaux P.M."/>
            <person name="Dal Grande F."/>
            <person name="Keller J."/>
        </authorList>
    </citation>
    <scope>NUCLEOTIDE SEQUENCE [LARGE SCALE GENOMIC DNA]</scope>
    <source>
        <strain evidence="9 10">SAG 2145</strain>
    </source>
</reference>
<organism evidence="9 10">
    <name type="scientific">Apatococcus lobatus</name>
    <dbReference type="NCBI Taxonomy" id="904363"/>
    <lineage>
        <taxon>Eukaryota</taxon>
        <taxon>Viridiplantae</taxon>
        <taxon>Chlorophyta</taxon>
        <taxon>core chlorophytes</taxon>
        <taxon>Trebouxiophyceae</taxon>
        <taxon>Chlorellales</taxon>
        <taxon>Chlorellaceae</taxon>
        <taxon>Apatococcus</taxon>
    </lineage>
</organism>
<evidence type="ECO:0000313" key="10">
    <source>
        <dbReference type="Proteomes" id="UP001438707"/>
    </source>
</evidence>